<dbReference type="EMBL" id="JACNYK010000002">
    <property type="protein sequence ID" value="MBD1425671.1"/>
    <property type="molecule type" value="Genomic_DNA"/>
</dbReference>
<evidence type="ECO:0000313" key="1">
    <source>
        <dbReference type="EMBL" id="MBD1425671.1"/>
    </source>
</evidence>
<gene>
    <name evidence="1" type="ORF">H8B17_08765</name>
</gene>
<reference evidence="1 2" key="1">
    <citation type="submission" date="2020-08" db="EMBL/GenBank/DDBJ databases">
        <title>Sphingobacterium sp. DN00404 isolated from aquaculture water.</title>
        <authorList>
            <person name="Zhang M."/>
        </authorList>
    </citation>
    <scope>NUCLEOTIDE SEQUENCE [LARGE SCALE GENOMIC DNA]</scope>
    <source>
        <strain evidence="1 2">KCTC 32294</strain>
    </source>
</reference>
<organism evidence="1 2">
    <name type="scientific">Sphingobacterium arenae</name>
    <dbReference type="NCBI Taxonomy" id="1280598"/>
    <lineage>
        <taxon>Bacteria</taxon>
        <taxon>Pseudomonadati</taxon>
        <taxon>Bacteroidota</taxon>
        <taxon>Sphingobacteriia</taxon>
        <taxon>Sphingobacteriales</taxon>
        <taxon>Sphingobacteriaceae</taxon>
        <taxon>Sphingobacterium</taxon>
    </lineage>
</organism>
<protein>
    <submittedName>
        <fullName evidence="1">Uncharacterized protein</fullName>
    </submittedName>
</protein>
<comment type="caution">
    <text evidence="1">The sequence shown here is derived from an EMBL/GenBank/DDBJ whole genome shotgun (WGS) entry which is preliminary data.</text>
</comment>
<evidence type="ECO:0000313" key="2">
    <source>
        <dbReference type="Proteomes" id="UP000606494"/>
    </source>
</evidence>
<name>A0ABR7Y337_9SPHI</name>
<accession>A0ABR7Y337</accession>
<dbReference type="RefSeq" id="WP_190309460.1">
    <property type="nucleotide sequence ID" value="NZ_JACNYK010000002.1"/>
</dbReference>
<keyword evidence="2" id="KW-1185">Reference proteome</keyword>
<proteinExistence type="predicted"/>
<dbReference type="Proteomes" id="UP000606494">
    <property type="component" value="Unassembled WGS sequence"/>
</dbReference>
<sequence>MKTPNYRNLIRFLNEGQFQVLVVGHSCGLSDRTMFKEVFDHENCKSVKVFHYTDDNGKNDFFDKTINLGRHFSDKGRMRKLIVEFNPADAIPQK</sequence>